<protein>
    <recommendedName>
        <fullName evidence="3">ArsR family transcriptional regulator</fullName>
    </recommendedName>
</protein>
<dbReference type="HOGENOM" id="CLU_2753795_0_0_5"/>
<proteinExistence type="predicted"/>
<dbReference type="STRING" id="323098.Nwi_1142"/>
<name>Q3STI7_NITWN</name>
<evidence type="ECO:0000313" key="2">
    <source>
        <dbReference type="Proteomes" id="UP000002531"/>
    </source>
</evidence>
<keyword evidence="2" id="KW-1185">Reference proteome</keyword>
<gene>
    <name evidence="1" type="ordered locus">Nwi_1142</name>
</gene>
<dbReference type="OrthoDB" id="9878377at2"/>
<sequence>MCVAQDIALRTHHLAALRFLAKDPDRIRLIEDENTLAAALCYVDLEKRGFVTIDNEDGMLVTITPAGLARLGAE</sequence>
<evidence type="ECO:0008006" key="3">
    <source>
        <dbReference type="Google" id="ProtNLM"/>
    </source>
</evidence>
<accession>Q3STI7</accession>
<dbReference type="RefSeq" id="WP_011314435.1">
    <property type="nucleotide sequence ID" value="NC_007406.1"/>
</dbReference>
<dbReference type="KEGG" id="nwi:Nwi_1142"/>
<dbReference type="Proteomes" id="UP000002531">
    <property type="component" value="Chromosome"/>
</dbReference>
<evidence type="ECO:0000313" key="1">
    <source>
        <dbReference type="EMBL" id="ABA04404.1"/>
    </source>
</evidence>
<organism evidence="1 2">
    <name type="scientific">Nitrobacter winogradskyi (strain ATCC 25391 / DSM 10237 / CIP 104748 / NCIMB 11846 / Nb-255)</name>
    <dbReference type="NCBI Taxonomy" id="323098"/>
    <lineage>
        <taxon>Bacteria</taxon>
        <taxon>Pseudomonadati</taxon>
        <taxon>Pseudomonadota</taxon>
        <taxon>Alphaproteobacteria</taxon>
        <taxon>Hyphomicrobiales</taxon>
        <taxon>Nitrobacteraceae</taxon>
        <taxon>Nitrobacter</taxon>
    </lineage>
</organism>
<dbReference type="AlphaFoldDB" id="Q3STI7"/>
<dbReference type="EMBL" id="CP000115">
    <property type="protein sequence ID" value="ABA04404.1"/>
    <property type="molecule type" value="Genomic_DNA"/>
</dbReference>
<reference evidence="1 2" key="1">
    <citation type="journal article" date="2006" name="Appl. Environ. Microbiol.">
        <title>Genome sequence of the chemolithoautotrophic nitrite-oxidizing bacterium Nitrobacter winogradskyi Nb-255.</title>
        <authorList>
            <person name="Starkenburg S.R."/>
            <person name="Chain P.S."/>
            <person name="Sayavedra-Soto L.A."/>
            <person name="Hauser L."/>
            <person name="Land M.L."/>
            <person name="Larimer F.W."/>
            <person name="Malfatti S.A."/>
            <person name="Klotz M.G."/>
            <person name="Bottomley P.J."/>
            <person name="Arp D.J."/>
            <person name="Hickey W.J."/>
        </authorList>
    </citation>
    <scope>NUCLEOTIDE SEQUENCE [LARGE SCALE GENOMIC DNA]</scope>
    <source>
        <strain evidence="2">ATCC 25391 / DSM 10237 / CIP 104748 / NCIMB 11846 / Nb-255</strain>
    </source>
</reference>